<dbReference type="SUPFAM" id="SSF56563">
    <property type="entry name" value="Major capsid protein gp5"/>
    <property type="match status" value="1"/>
</dbReference>
<evidence type="ECO:0000256" key="2">
    <source>
        <dbReference type="ARBA" id="ARBA00022844"/>
    </source>
</evidence>
<comment type="subcellular location">
    <subcellularLocation>
        <location evidence="1">Virion</location>
    </subcellularLocation>
</comment>
<dbReference type="InterPro" id="IPR024455">
    <property type="entry name" value="Phage_capsid"/>
</dbReference>
<organism evidence="3">
    <name type="scientific">marine sediment metagenome</name>
    <dbReference type="NCBI Taxonomy" id="412755"/>
    <lineage>
        <taxon>unclassified sequences</taxon>
        <taxon>metagenomes</taxon>
        <taxon>ecological metagenomes</taxon>
    </lineage>
</organism>
<protein>
    <submittedName>
        <fullName evidence="3">Uncharacterized protein</fullName>
    </submittedName>
</protein>
<dbReference type="EMBL" id="LAZR01001859">
    <property type="protein sequence ID" value="KKN37982.1"/>
    <property type="molecule type" value="Genomic_DNA"/>
</dbReference>
<sequence length="221" mass="24474">MPELTKEMFEAKIEEGAKKVVEEKFGGDFDDNIKALVKEEIQECTKDWKPDLPDFTKTHPREDPKGGFETEYEFFKAVYDSGNALSNPVPKLKTWIDKAAVFASEAKAAGSPSQNVGSLEAGAALIPPEFSRTSLTRATKRSPILEKAMIIPMQSNMISIPFINDFNESQGLAAGNVRFRWGAEEGSITANQVQFKMIDLNLRKASAIVFVTGEMMKFSPV</sequence>
<dbReference type="NCBIfam" id="TIGR01554">
    <property type="entry name" value="major_cap_HK97"/>
    <property type="match status" value="1"/>
</dbReference>
<reference evidence="3" key="1">
    <citation type="journal article" date="2015" name="Nature">
        <title>Complex archaea that bridge the gap between prokaryotes and eukaryotes.</title>
        <authorList>
            <person name="Spang A."/>
            <person name="Saw J.H."/>
            <person name="Jorgensen S.L."/>
            <person name="Zaremba-Niedzwiedzka K."/>
            <person name="Martijn J."/>
            <person name="Lind A.E."/>
            <person name="van Eijk R."/>
            <person name="Schleper C."/>
            <person name="Guy L."/>
            <person name="Ettema T.J."/>
        </authorList>
    </citation>
    <scope>NUCLEOTIDE SEQUENCE</scope>
</reference>
<evidence type="ECO:0000313" key="3">
    <source>
        <dbReference type="EMBL" id="KKN37982.1"/>
    </source>
</evidence>
<keyword evidence="2" id="KW-0946">Virion</keyword>
<feature type="non-terminal residue" evidence="3">
    <location>
        <position position="221"/>
    </location>
</feature>
<gene>
    <name evidence="3" type="ORF">LCGC14_0758240</name>
</gene>
<proteinExistence type="predicted"/>
<name>A0A0F9QLV8_9ZZZZ</name>
<comment type="caution">
    <text evidence="3">The sequence shown here is derived from an EMBL/GenBank/DDBJ whole genome shotgun (WGS) entry which is preliminary data.</text>
</comment>
<dbReference type="GO" id="GO:0044423">
    <property type="term" value="C:virion component"/>
    <property type="evidence" value="ECO:0007669"/>
    <property type="project" value="UniProtKB-KW"/>
</dbReference>
<accession>A0A0F9QLV8</accession>
<evidence type="ECO:0000256" key="1">
    <source>
        <dbReference type="ARBA" id="ARBA00004328"/>
    </source>
</evidence>
<dbReference type="AlphaFoldDB" id="A0A0F9QLV8"/>